<feature type="region of interest" description="Disordered" evidence="8">
    <location>
        <begin position="139"/>
        <end position="183"/>
    </location>
</feature>
<feature type="compositionally biased region" description="Basic and acidic residues" evidence="8">
    <location>
        <begin position="166"/>
        <end position="183"/>
    </location>
</feature>
<evidence type="ECO:0000313" key="10">
    <source>
        <dbReference type="EMBL" id="GAA1152239.1"/>
    </source>
</evidence>
<proteinExistence type="inferred from homology"/>
<keyword evidence="3" id="KW-0813">Transport</keyword>
<reference evidence="10 11" key="1">
    <citation type="journal article" date="2019" name="Int. J. Syst. Evol. Microbiol.">
        <title>The Global Catalogue of Microorganisms (GCM) 10K type strain sequencing project: providing services to taxonomists for standard genome sequencing and annotation.</title>
        <authorList>
            <consortium name="The Broad Institute Genomics Platform"/>
            <consortium name="The Broad Institute Genome Sequencing Center for Infectious Disease"/>
            <person name="Wu L."/>
            <person name="Ma J."/>
        </authorList>
    </citation>
    <scope>NUCLEOTIDE SEQUENCE [LARGE SCALE GENOMIC DNA]</scope>
    <source>
        <strain evidence="10 11">JCM 12696</strain>
    </source>
</reference>
<evidence type="ECO:0000256" key="1">
    <source>
        <dbReference type="ARBA" id="ARBA00004651"/>
    </source>
</evidence>
<keyword evidence="4" id="KW-1003">Cell membrane</keyword>
<dbReference type="PANTHER" id="PTHR34979">
    <property type="entry name" value="INNER MEMBRANE PROTEIN YGAZ"/>
    <property type="match status" value="1"/>
</dbReference>
<dbReference type="RefSeq" id="WP_344269318.1">
    <property type="nucleotide sequence ID" value="NZ_BAAAKV010000003.1"/>
</dbReference>
<feature type="transmembrane region" description="Helical" evidence="9">
    <location>
        <begin position="39"/>
        <end position="64"/>
    </location>
</feature>
<sequence length="183" mass="19195">MRRRDGRRTARAYSTFAMTDEAYALTTSGAARTASGRRILWLQGFVHLYWVTGATIGALLGAVIPDRVTGLDFALTALFTVLALDAVRADRDLPTPVIALLSALVARLVLPGRLLLVAFALFTAGLLARYLLTARARTRAEPGTGPGTGTGTGSGTGSGIGNGSEGEPRTRDKSGDEKDVPHA</sequence>
<dbReference type="EMBL" id="BAAAKV010000003">
    <property type="protein sequence ID" value="GAA1152239.1"/>
    <property type="molecule type" value="Genomic_DNA"/>
</dbReference>
<dbReference type="Pfam" id="PF03591">
    <property type="entry name" value="AzlC"/>
    <property type="match status" value="1"/>
</dbReference>
<keyword evidence="6 9" id="KW-1133">Transmembrane helix</keyword>
<dbReference type="PANTHER" id="PTHR34979:SF1">
    <property type="entry name" value="INNER MEMBRANE PROTEIN YGAZ"/>
    <property type="match status" value="1"/>
</dbReference>
<evidence type="ECO:0000256" key="2">
    <source>
        <dbReference type="ARBA" id="ARBA00010735"/>
    </source>
</evidence>
<comment type="subcellular location">
    <subcellularLocation>
        <location evidence="1">Cell membrane</location>
        <topology evidence="1">Multi-pass membrane protein</topology>
    </subcellularLocation>
</comment>
<organism evidence="10 11">
    <name type="scientific">Streptomyces hebeiensis</name>
    <dbReference type="NCBI Taxonomy" id="229486"/>
    <lineage>
        <taxon>Bacteria</taxon>
        <taxon>Bacillati</taxon>
        <taxon>Actinomycetota</taxon>
        <taxon>Actinomycetes</taxon>
        <taxon>Kitasatosporales</taxon>
        <taxon>Streptomycetaceae</taxon>
        <taxon>Streptomyces</taxon>
    </lineage>
</organism>
<keyword evidence="5 9" id="KW-0812">Transmembrane</keyword>
<evidence type="ECO:0000256" key="9">
    <source>
        <dbReference type="SAM" id="Phobius"/>
    </source>
</evidence>
<evidence type="ECO:0000256" key="7">
    <source>
        <dbReference type="ARBA" id="ARBA00023136"/>
    </source>
</evidence>
<dbReference type="Proteomes" id="UP001501371">
    <property type="component" value="Unassembled WGS sequence"/>
</dbReference>
<evidence type="ECO:0000313" key="11">
    <source>
        <dbReference type="Proteomes" id="UP001501371"/>
    </source>
</evidence>
<keyword evidence="11" id="KW-1185">Reference proteome</keyword>
<feature type="transmembrane region" description="Helical" evidence="9">
    <location>
        <begin position="116"/>
        <end position="132"/>
    </location>
</feature>
<name>A0ABN1UHL6_9ACTN</name>
<comment type="similarity">
    <text evidence="2">Belongs to the AzlC family.</text>
</comment>
<feature type="compositionally biased region" description="Gly residues" evidence="8">
    <location>
        <begin position="144"/>
        <end position="164"/>
    </location>
</feature>
<evidence type="ECO:0000256" key="6">
    <source>
        <dbReference type="ARBA" id="ARBA00022989"/>
    </source>
</evidence>
<dbReference type="InterPro" id="IPR011606">
    <property type="entry name" value="Brnchd-chn_aa_trnsp_permease"/>
</dbReference>
<comment type="caution">
    <text evidence="10">The sequence shown here is derived from an EMBL/GenBank/DDBJ whole genome shotgun (WGS) entry which is preliminary data.</text>
</comment>
<gene>
    <name evidence="10" type="ORF">GCM10009654_04580</name>
</gene>
<keyword evidence="7 9" id="KW-0472">Membrane</keyword>
<evidence type="ECO:0000256" key="5">
    <source>
        <dbReference type="ARBA" id="ARBA00022692"/>
    </source>
</evidence>
<evidence type="ECO:0000256" key="3">
    <source>
        <dbReference type="ARBA" id="ARBA00022448"/>
    </source>
</evidence>
<accession>A0ABN1UHL6</accession>
<protein>
    <submittedName>
        <fullName evidence="10">Uncharacterized protein</fullName>
    </submittedName>
</protein>
<evidence type="ECO:0000256" key="4">
    <source>
        <dbReference type="ARBA" id="ARBA00022475"/>
    </source>
</evidence>
<evidence type="ECO:0000256" key="8">
    <source>
        <dbReference type="SAM" id="MobiDB-lite"/>
    </source>
</evidence>